<organism evidence="5 6">
    <name type="scientific">Bacillus wiedmannii</name>
    <dbReference type="NCBI Taxonomy" id="1890302"/>
    <lineage>
        <taxon>Bacteria</taxon>
        <taxon>Bacillati</taxon>
        <taxon>Bacillota</taxon>
        <taxon>Bacilli</taxon>
        <taxon>Bacillales</taxon>
        <taxon>Bacillaceae</taxon>
        <taxon>Bacillus</taxon>
        <taxon>Bacillus cereus group</taxon>
    </lineage>
</organism>
<evidence type="ECO:0000313" key="5">
    <source>
        <dbReference type="EMBL" id="PEM55122.1"/>
    </source>
</evidence>
<dbReference type="EMBL" id="NUDL01000047">
    <property type="protein sequence ID" value="PEM55122.1"/>
    <property type="molecule type" value="Genomic_DNA"/>
</dbReference>
<dbReference type="Gene3D" id="1.20.1740.10">
    <property type="entry name" value="Amino acid/polyamine transporter I"/>
    <property type="match status" value="1"/>
</dbReference>
<keyword evidence="4" id="KW-0472">Membrane</keyword>
<evidence type="ECO:0000256" key="1">
    <source>
        <dbReference type="ARBA" id="ARBA00004141"/>
    </source>
</evidence>
<protein>
    <submittedName>
        <fullName evidence="5">Amino acid permease</fullName>
    </submittedName>
</protein>
<gene>
    <name evidence="5" type="ORF">CN611_15530</name>
</gene>
<dbReference type="Proteomes" id="UP000220621">
    <property type="component" value="Unassembled WGS sequence"/>
</dbReference>
<dbReference type="InterPro" id="IPR002293">
    <property type="entry name" value="AA/rel_permease1"/>
</dbReference>
<dbReference type="PANTHER" id="PTHR11785">
    <property type="entry name" value="AMINO ACID TRANSPORTER"/>
    <property type="match status" value="1"/>
</dbReference>
<dbReference type="RefSeq" id="WP_071714109.1">
    <property type="nucleotide sequence ID" value="NZ_NUDL01000047.1"/>
</dbReference>
<sequence>MIILSQQQQLKKDIGFFAALTTVIGTVIGAGVFFKPTALYGVTGTASLGLLAWVIGGILTVCAGLTAAELSAAIPETGGMMAYLKRTYGNLTAFLLGWAQTVIYFPANIAALAIIFGTQTVSLFGLNVNEHKMLIIAIAIITATFVTLMNFLGAKAAGGIQMASTICKLVPLALIIIFGLLHKSDVTFQLFPIEAGPNKSMISALGSGLLATMFAYDGWIHVGNIAGEMKNPKKDLPKAIVLGLSTVMVVYLLINVAFLMVMSATSLAGTDTPASQVATILFGAMGGKLVTIGILISVFGTINGYIMTGMRIPYAMAIENKLPFSKWFATLSKNSRVPYNSGLFMLFISIIMMAVGGFNTLTDMLVFVIWIFYTMTFLAVFILRKREPELVRPYKVPLYPFIPLVAIIGGLFIVINTLFTQPLLALCGIGLTALGLPIYYTMRKKGQFGLENHNE</sequence>
<dbReference type="AlphaFoldDB" id="A0A2B5XM05"/>
<evidence type="ECO:0000256" key="4">
    <source>
        <dbReference type="ARBA" id="ARBA00023136"/>
    </source>
</evidence>
<dbReference type="PIRSF" id="PIRSF006060">
    <property type="entry name" value="AA_transporter"/>
    <property type="match status" value="1"/>
</dbReference>
<evidence type="ECO:0000256" key="2">
    <source>
        <dbReference type="ARBA" id="ARBA00022692"/>
    </source>
</evidence>
<dbReference type="PANTHER" id="PTHR11785:SF512">
    <property type="entry name" value="SOBREMESA, ISOFORM B"/>
    <property type="match status" value="1"/>
</dbReference>
<dbReference type="GO" id="GO:0015179">
    <property type="term" value="F:L-amino acid transmembrane transporter activity"/>
    <property type="evidence" value="ECO:0007669"/>
    <property type="project" value="TreeGrafter"/>
</dbReference>
<evidence type="ECO:0000313" key="6">
    <source>
        <dbReference type="Proteomes" id="UP000220621"/>
    </source>
</evidence>
<dbReference type="GO" id="GO:0016020">
    <property type="term" value="C:membrane"/>
    <property type="evidence" value="ECO:0007669"/>
    <property type="project" value="UniProtKB-SubCell"/>
</dbReference>
<dbReference type="FunFam" id="1.20.1740.10:FF:000051">
    <property type="entry name" value="Amino acid permease"/>
    <property type="match status" value="1"/>
</dbReference>
<keyword evidence="3" id="KW-1133">Transmembrane helix</keyword>
<name>A0A2B5XM05_9BACI</name>
<comment type="caution">
    <text evidence="5">The sequence shown here is derived from an EMBL/GenBank/DDBJ whole genome shotgun (WGS) entry which is preliminary data.</text>
</comment>
<proteinExistence type="predicted"/>
<keyword evidence="2" id="KW-0812">Transmembrane</keyword>
<reference evidence="5 6" key="1">
    <citation type="submission" date="2017-09" db="EMBL/GenBank/DDBJ databases">
        <title>Large-scale bioinformatics analysis of Bacillus genomes uncovers conserved roles of natural products in bacterial physiology.</title>
        <authorList>
            <consortium name="Agbiome Team Llc"/>
            <person name="Bleich R.M."/>
            <person name="Grubbs K.J."/>
            <person name="Santa Maria K.C."/>
            <person name="Allen S.E."/>
            <person name="Farag S."/>
            <person name="Shank E.A."/>
            <person name="Bowers A."/>
        </authorList>
    </citation>
    <scope>NUCLEOTIDE SEQUENCE [LARGE SCALE GENOMIC DNA]</scope>
    <source>
        <strain evidence="5 6">AFS010764</strain>
    </source>
</reference>
<dbReference type="Pfam" id="PF13520">
    <property type="entry name" value="AA_permease_2"/>
    <property type="match status" value="1"/>
</dbReference>
<accession>A0A2B5XM05</accession>
<dbReference type="InterPro" id="IPR050598">
    <property type="entry name" value="AminoAcid_Transporter"/>
</dbReference>
<comment type="subcellular location">
    <subcellularLocation>
        <location evidence="1">Membrane</location>
        <topology evidence="1">Multi-pass membrane protein</topology>
    </subcellularLocation>
</comment>
<evidence type="ECO:0000256" key="3">
    <source>
        <dbReference type="ARBA" id="ARBA00022989"/>
    </source>
</evidence>